<dbReference type="EMBL" id="CAJQZP010001306">
    <property type="protein sequence ID" value="CAG5038368.1"/>
    <property type="molecule type" value="Genomic_DNA"/>
</dbReference>
<dbReference type="OrthoDB" id="5984028at2759"/>
<dbReference type="AlphaFoldDB" id="A0A8S3XV16"/>
<reference evidence="2" key="1">
    <citation type="submission" date="2021-04" db="EMBL/GenBank/DDBJ databases">
        <authorList>
            <person name="Tunstrom K."/>
        </authorList>
    </citation>
    <scope>NUCLEOTIDE SEQUENCE</scope>
</reference>
<sequence length="68" mass="7671">MHITISDILGTELKSMKEEIVDMKESMNFMNTKYESITKEHAEANEKIKRLETENGALQSGTAVRGLV</sequence>
<evidence type="ECO:0000313" key="3">
    <source>
        <dbReference type="Proteomes" id="UP000691718"/>
    </source>
</evidence>
<keyword evidence="3" id="KW-1185">Reference proteome</keyword>
<accession>A0A8S3XV16</accession>
<dbReference type="Proteomes" id="UP000691718">
    <property type="component" value="Unassembled WGS sequence"/>
</dbReference>
<name>A0A8S3XV16_PARAO</name>
<proteinExistence type="predicted"/>
<comment type="caution">
    <text evidence="2">The sequence shown here is derived from an EMBL/GenBank/DDBJ whole genome shotgun (WGS) entry which is preliminary data.</text>
</comment>
<protein>
    <submittedName>
        <fullName evidence="2">(apollo) hypothetical protein</fullName>
    </submittedName>
</protein>
<evidence type="ECO:0000256" key="1">
    <source>
        <dbReference type="SAM" id="Coils"/>
    </source>
</evidence>
<keyword evidence="1" id="KW-0175">Coiled coil</keyword>
<evidence type="ECO:0000313" key="2">
    <source>
        <dbReference type="EMBL" id="CAG5038368.1"/>
    </source>
</evidence>
<gene>
    <name evidence="2" type="ORF">PAPOLLO_LOCUS21358</name>
</gene>
<feature type="coiled-coil region" evidence="1">
    <location>
        <begin position="13"/>
        <end position="61"/>
    </location>
</feature>
<organism evidence="2 3">
    <name type="scientific">Parnassius apollo</name>
    <name type="common">Apollo butterfly</name>
    <name type="synonym">Papilio apollo</name>
    <dbReference type="NCBI Taxonomy" id="110799"/>
    <lineage>
        <taxon>Eukaryota</taxon>
        <taxon>Metazoa</taxon>
        <taxon>Ecdysozoa</taxon>
        <taxon>Arthropoda</taxon>
        <taxon>Hexapoda</taxon>
        <taxon>Insecta</taxon>
        <taxon>Pterygota</taxon>
        <taxon>Neoptera</taxon>
        <taxon>Endopterygota</taxon>
        <taxon>Lepidoptera</taxon>
        <taxon>Glossata</taxon>
        <taxon>Ditrysia</taxon>
        <taxon>Papilionoidea</taxon>
        <taxon>Papilionidae</taxon>
        <taxon>Parnassiinae</taxon>
        <taxon>Parnassini</taxon>
        <taxon>Parnassius</taxon>
        <taxon>Parnassius</taxon>
    </lineage>
</organism>